<dbReference type="OMA" id="ASENHAC"/>
<dbReference type="EMBL" id="LT554883">
    <property type="protein sequence ID" value="SAM08094.1"/>
    <property type="molecule type" value="Genomic_DNA"/>
</dbReference>
<evidence type="ECO:0000313" key="1">
    <source>
        <dbReference type="EMBL" id="SAM08094.1"/>
    </source>
</evidence>
<evidence type="ECO:0008006" key="3">
    <source>
        <dbReference type="Google" id="ProtNLM"/>
    </source>
</evidence>
<evidence type="ECO:0000313" key="2">
    <source>
        <dbReference type="Proteomes" id="UP000078561"/>
    </source>
</evidence>
<dbReference type="Proteomes" id="UP000078561">
    <property type="component" value="Unassembled WGS sequence"/>
</dbReference>
<organism evidence="1">
    <name type="scientific">Absidia glauca</name>
    <name type="common">Pin mould</name>
    <dbReference type="NCBI Taxonomy" id="4829"/>
    <lineage>
        <taxon>Eukaryota</taxon>
        <taxon>Fungi</taxon>
        <taxon>Fungi incertae sedis</taxon>
        <taxon>Mucoromycota</taxon>
        <taxon>Mucoromycotina</taxon>
        <taxon>Mucoromycetes</taxon>
        <taxon>Mucorales</taxon>
        <taxon>Cunninghamellaceae</taxon>
        <taxon>Absidia</taxon>
    </lineage>
</organism>
<keyword evidence="2" id="KW-1185">Reference proteome</keyword>
<dbReference type="InParanoid" id="A0A168S997"/>
<accession>A0A168S997</accession>
<dbReference type="AlphaFoldDB" id="A0A168S997"/>
<proteinExistence type="predicted"/>
<name>A0A168S997_ABSGL</name>
<reference evidence="1" key="1">
    <citation type="submission" date="2016-04" db="EMBL/GenBank/DDBJ databases">
        <authorList>
            <person name="Evans L.H."/>
            <person name="Alamgir A."/>
            <person name="Owens N."/>
            <person name="Weber N.D."/>
            <person name="Virtaneva K."/>
            <person name="Barbian K."/>
            <person name="Babar A."/>
            <person name="Rosenke K."/>
        </authorList>
    </citation>
    <scope>NUCLEOTIDE SEQUENCE [LARGE SCALE GENOMIC DNA]</scope>
    <source>
        <strain evidence="1">CBS 101.48</strain>
    </source>
</reference>
<sequence length="328" mass="37678">MYNFCVKHQSSDAWAYIYRRWYTVRSVDEHIPNAKSTTMIELHWRVLKRNHLYLNNQPRLEYLVYVIIQKQCSDLLYDYEQKAVLRRDYFQWERDILKEWHKHLNQDVSINDHATNVDRSVCGCPSFFASRFLICKHLVQASGRGHIRLCQVFIERQLYPPFIVIVSGARPSTNHPGRVNNRNHDNAIYIGSSDSEGAEDNSGPAGLTSVDVADEDNAGPAGLANVNVADEDVADEDAEGFGAGAAVADGVDDDHRGLLEMEVSLQTNRGRKREQAETYASRMPHAQAEKFRTARSVEGYLESVTRFRRRRRTMPRTYGNFNPYTYNL</sequence>
<dbReference type="OrthoDB" id="2401469at2759"/>
<gene>
    <name evidence="1" type="primary">ABSGL_13755.1 scaffold 14320</name>
</gene>
<protein>
    <recommendedName>
        <fullName evidence="3">SWIM-type domain-containing protein</fullName>
    </recommendedName>
</protein>